<name>A0A1C0YUN9_9BACL</name>
<reference evidence="2 3" key="1">
    <citation type="submission" date="2016-07" db="EMBL/GenBank/DDBJ databases">
        <title>Caryophanon latum genome sequencing.</title>
        <authorList>
            <person name="Verma A."/>
            <person name="Pal Y."/>
            <person name="Krishnamurthi S."/>
        </authorList>
    </citation>
    <scope>NUCLEOTIDE SEQUENCE [LARGE SCALE GENOMIC DNA]</scope>
    <source>
        <strain evidence="2 3">DSM 14151</strain>
    </source>
</reference>
<organism evidence="2 3">
    <name type="scientific">Caryophanon latum</name>
    <dbReference type="NCBI Taxonomy" id="33977"/>
    <lineage>
        <taxon>Bacteria</taxon>
        <taxon>Bacillati</taxon>
        <taxon>Bacillota</taxon>
        <taxon>Bacilli</taxon>
        <taxon>Bacillales</taxon>
        <taxon>Caryophanaceae</taxon>
        <taxon>Caryophanon</taxon>
    </lineage>
</organism>
<dbReference type="PROSITE" id="PS51819">
    <property type="entry name" value="VOC"/>
    <property type="match status" value="1"/>
</dbReference>
<dbReference type="AlphaFoldDB" id="A0A1C0YUN9"/>
<dbReference type="EMBL" id="MATO01000034">
    <property type="protein sequence ID" value="OCS90876.1"/>
    <property type="molecule type" value="Genomic_DNA"/>
</dbReference>
<protein>
    <submittedName>
        <fullName evidence="2">Glyoxalase</fullName>
    </submittedName>
</protein>
<dbReference type="SUPFAM" id="SSF54593">
    <property type="entry name" value="Glyoxalase/Bleomycin resistance protein/Dihydroxybiphenyl dioxygenase"/>
    <property type="match status" value="1"/>
</dbReference>
<dbReference type="InterPro" id="IPR037523">
    <property type="entry name" value="VOC_core"/>
</dbReference>
<dbReference type="InterPro" id="IPR029068">
    <property type="entry name" value="Glyas_Bleomycin-R_OHBP_Dase"/>
</dbReference>
<gene>
    <name evidence="2" type="ORF">A6K76_02155</name>
</gene>
<dbReference type="Gene3D" id="3.10.180.10">
    <property type="entry name" value="2,3-Dihydroxybiphenyl 1,2-Dioxygenase, domain 1"/>
    <property type="match status" value="1"/>
</dbReference>
<dbReference type="Pfam" id="PF13669">
    <property type="entry name" value="Glyoxalase_4"/>
    <property type="match status" value="1"/>
</dbReference>
<dbReference type="RefSeq" id="WP_066464365.1">
    <property type="nucleotide sequence ID" value="NZ_MATO01000034.1"/>
</dbReference>
<sequence>MKRRAHHVCIQTNDYAASLAFYKRLGFTLEEQSENFHTRDYNSWLALGTFYIELQTPKAGEVLPASNTNQLGLAHFCLWVDALDEAVRDLQQAGYAFREKHGGAVYEVEGGKLAKVYAPEGTLIELRDTEYL</sequence>
<accession>A0A1C0YUN9</accession>
<dbReference type="OrthoDB" id="375220at2"/>
<evidence type="ECO:0000259" key="1">
    <source>
        <dbReference type="PROSITE" id="PS51819"/>
    </source>
</evidence>
<evidence type="ECO:0000313" key="2">
    <source>
        <dbReference type="EMBL" id="OCS90876.1"/>
    </source>
</evidence>
<keyword evidence="3" id="KW-1185">Reference proteome</keyword>
<proteinExistence type="predicted"/>
<evidence type="ECO:0000313" key="3">
    <source>
        <dbReference type="Proteomes" id="UP000093482"/>
    </source>
</evidence>
<feature type="domain" description="VOC" evidence="1">
    <location>
        <begin position="4"/>
        <end position="129"/>
    </location>
</feature>
<comment type="caution">
    <text evidence="2">The sequence shown here is derived from an EMBL/GenBank/DDBJ whole genome shotgun (WGS) entry which is preliminary data.</text>
</comment>
<dbReference type="Proteomes" id="UP000093482">
    <property type="component" value="Unassembled WGS sequence"/>
</dbReference>